<feature type="region of interest" description="Disordered" evidence="1">
    <location>
        <begin position="1"/>
        <end position="66"/>
    </location>
</feature>
<accession>A0AAD5S9S4</accession>
<protein>
    <submittedName>
        <fullName evidence="2">Uncharacterized protein</fullName>
    </submittedName>
</protein>
<feature type="compositionally biased region" description="Low complexity" evidence="1">
    <location>
        <begin position="42"/>
        <end position="55"/>
    </location>
</feature>
<feature type="compositionally biased region" description="Polar residues" evidence="1">
    <location>
        <begin position="1"/>
        <end position="14"/>
    </location>
</feature>
<dbReference type="AlphaFoldDB" id="A0AAD5S9S4"/>
<comment type="caution">
    <text evidence="2">The sequence shown here is derived from an EMBL/GenBank/DDBJ whole genome shotgun (WGS) entry which is preliminary data.</text>
</comment>
<organism evidence="2 3">
    <name type="scientific">Rhizophlyctis rosea</name>
    <dbReference type="NCBI Taxonomy" id="64517"/>
    <lineage>
        <taxon>Eukaryota</taxon>
        <taxon>Fungi</taxon>
        <taxon>Fungi incertae sedis</taxon>
        <taxon>Chytridiomycota</taxon>
        <taxon>Chytridiomycota incertae sedis</taxon>
        <taxon>Chytridiomycetes</taxon>
        <taxon>Rhizophlyctidales</taxon>
        <taxon>Rhizophlyctidaceae</taxon>
        <taxon>Rhizophlyctis</taxon>
    </lineage>
</organism>
<evidence type="ECO:0000256" key="1">
    <source>
        <dbReference type="SAM" id="MobiDB-lite"/>
    </source>
</evidence>
<proteinExistence type="predicted"/>
<feature type="compositionally biased region" description="Polar residues" evidence="1">
    <location>
        <begin position="56"/>
        <end position="66"/>
    </location>
</feature>
<keyword evidence="3" id="KW-1185">Reference proteome</keyword>
<feature type="region of interest" description="Disordered" evidence="1">
    <location>
        <begin position="122"/>
        <end position="208"/>
    </location>
</feature>
<evidence type="ECO:0000313" key="2">
    <source>
        <dbReference type="EMBL" id="KAJ3037618.1"/>
    </source>
</evidence>
<feature type="compositionally biased region" description="Basic and acidic residues" evidence="1">
    <location>
        <begin position="139"/>
        <end position="163"/>
    </location>
</feature>
<feature type="compositionally biased region" description="Basic residues" evidence="1">
    <location>
        <begin position="164"/>
        <end position="173"/>
    </location>
</feature>
<feature type="compositionally biased region" description="Basic and acidic residues" evidence="1">
    <location>
        <begin position="195"/>
        <end position="208"/>
    </location>
</feature>
<sequence length="310" mass="33727">MRLGDSETQMTRSPSLGPVAKAASGVDCARSPTVNGSPIHPLSASSLNSILNSENGPYQRSDSYRSATDHYIEQQRSYERNGHAEPEDHRLDSFMAQRHDGGSASALECLASVATELLSMSRAAEDSEAGEPYLPNGDRMQEDDARDGGDKRKIFSADVEKPASLKRQRKRSSSRTSDPTHSKKRAAKSSSQLPSEHEGINGEDTASERTALKLEPDASVDRPAKKSHKSVKVIKVKWKEEGKIGWILKAAFTVFSIFQHFAGCTPAKSVGIHTLANTCRATTSNGTPIASTLFATNEDNDSNRHKYSTH</sequence>
<name>A0AAD5S9S4_9FUNG</name>
<dbReference type="Proteomes" id="UP001212841">
    <property type="component" value="Unassembled WGS sequence"/>
</dbReference>
<reference evidence="2" key="1">
    <citation type="submission" date="2020-05" db="EMBL/GenBank/DDBJ databases">
        <title>Phylogenomic resolution of chytrid fungi.</title>
        <authorList>
            <person name="Stajich J.E."/>
            <person name="Amses K."/>
            <person name="Simmons R."/>
            <person name="Seto K."/>
            <person name="Myers J."/>
            <person name="Bonds A."/>
            <person name="Quandt C.A."/>
            <person name="Barry K."/>
            <person name="Liu P."/>
            <person name="Grigoriev I."/>
            <person name="Longcore J.E."/>
            <person name="James T.Y."/>
        </authorList>
    </citation>
    <scope>NUCLEOTIDE SEQUENCE</scope>
    <source>
        <strain evidence="2">JEL0318</strain>
    </source>
</reference>
<dbReference type="EMBL" id="JADGJD010001814">
    <property type="protein sequence ID" value="KAJ3037618.1"/>
    <property type="molecule type" value="Genomic_DNA"/>
</dbReference>
<evidence type="ECO:0000313" key="3">
    <source>
        <dbReference type="Proteomes" id="UP001212841"/>
    </source>
</evidence>
<gene>
    <name evidence="2" type="ORF">HK097_003461</name>
</gene>